<dbReference type="GeneID" id="778543"/>
<evidence type="ECO:0000313" key="7">
    <source>
        <dbReference type="Ensembl" id="ENSCINP00000022646.2"/>
    </source>
</evidence>
<dbReference type="Ensembl" id="ENSCINT00000022892.2">
    <property type="protein sequence ID" value="ENSCINP00000022646.2"/>
    <property type="gene ID" value="ENSCING00000006645.3"/>
</dbReference>
<dbReference type="PROSITE" id="PS00028">
    <property type="entry name" value="ZINC_FINGER_C2H2_1"/>
    <property type="match status" value="1"/>
</dbReference>
<dbReference type="GeneTree" id="ENSGT00940000176028"/>
<keyword evidence="4" id="KW-0539">Nucleus</keyword>
<feature type="domain" description="C2H2-type" evidence="5">
    <location>
        <begin position="25"/>
        <end position="47"/>
    </location>
</feature>
<comment type="subcellular location">
    <subcellularLocation>
        <location evidence="1">Nucleus</location>
    </subcellularLocation>
</comment>
<keyword evidence="3" id="KW-0804">Transcription</keyword>
<evidence type="ECO:0000313" key="8">
    <source>
        <dbReference type="Proteomes" id="UP000008144"/>
    </source>
</evidence>
<evidence type="ECO:0000256" key="3">
    <source>
        <dbReference type="ARBA" id="ARBA00023163"/>
    </source>
</evidence>
<evidence type="ECO:0000259" key="5">
    <source>
        <dbReference type="PROSITE" id="PS00028"/>
    </source>
</evidence>
<evidence type="ECO:0000256" key="1">
    <source>
        <dbReference type="ARBA" id="ARBA00004123"/>
    </source>
</evidence>
<dbReference type="Proteomes" id="UP000008144">
    <property type="component" value="Chromosome 7"/>
</dbReference>
<reference evidence="6" key="3">
    <citation type="journal article" date="2004" name="Development">
        <title>Gene expression profiles of transcription factors and signaling molecules in the ascidian embryo: towards a comprehensive understanding of gene networks.</title>
        <authorList>
            <person name="Imai K.S."/>
            <person name="Hino K."/>
            <person name="Yagi K."/>
            <person name="Satoh N."/>
            <person name="Satou Y."/>
        </authorList>
    </citation>
    <scope>NUCLEOTIDE SEQUENCE</scope>
</reference>
<keyword evidence="2" id="KW-0805">Transcription regulation</keyword>
<reference evidence="7" key="5">
    <citation type="journal article" date="2008" name="Genome Biol.">
        <title>Improved genome assembly and evidence-based global gene model set for the chordate Ciona intestinalis: new insight into intron and operon populations.</title>
        <authorList>
            <person name="Satou Y."/>
            <person name="Mineta K."/>
            <person name="Ogasawara M."/>
            <person name="Sasakura Y."/>
            <person name="Shoguchi E."/>
            <person name="Ueno K."/>
            <person name="Yamada L."/>
            <person name="Matsumoto J."/>
            <person name="Wasserscheid J."/>
            <person name="Dewar K."/>
            <person name="Wiley G.B."/>
            <person name="Macmil S.L."/>
            <person name="Roe B.A."/>
            <person name="Zeller R.W."/>
            <person name="Hastings K.E."/>
            <person name="Lemaire P."/>
            <person name="Lindquist E."/>
            <person name="Endo T."/>
            <person name="Hotta K."/>
            <person name="Inaba K."/>
        </authorList>
    </citation>
    <scope>NUCLEOTIDE SEQUENCE [LARGE SCALE GENOMIC DNA]</scope>
    <source>
        <strain evidence="7">wild type</strain>
    </source>
</reference>
<dbReference type="RefSeq" id="NP_001072028.1">
    <property type="nucleotide sequence ID" value="NM_001078560.1"/>
</dbReference>
<reference evidence="6" key="2">
    <citation type="journal article" date="2003" name="Dev. Genes Evol.">
        <title>Genomewide surveys of developmentally relevant genes in Ciona intestinalis.</title>
        <authorList>
            <person name="Satou Y."/>
            <person name="Satoh N."/>
        </authorList>
    </citation>
    <scope>NUCLEOTIDE SEQUENCE</scope>
</reference>
<reference evidence="7" key="6">
    <citation type="submission" date="2025-05" db="UniProtKB">
        <authorList>
            <consortium name="Ensembl"/>
        </authorList>
    </citation>
    <scope>IDENTIFICATION</scope>
</reference>
<dbReference type="InterPro" id="IPR051027">
    <property type="entry name" value="bZIP_transcription_factors"/>
</dbReference>
<accession>Q4H3W0</accession>
<dbReference type="CTD" id="778543"/>
<dbReference type="GO" id="GO:0005634">
    <property type="term" value="C:nucleus"/>
    <property type="evidence" value="ECO:0007669"/>
    <property type="project" value="UniProtKB-SubCell"/>
</dbReference>
<protein>
    <submittedName>
        <fullName evidence="6 7">Transcription factor protein</fullName>
    </submittedName>
</protein>
<dbReference type="HOGENOM" id="CLU_1224382_0_0_1"/>
<keyword evidence="8" id="KW-1185">Reference proteome</keyword>
<organism evidence="6">
    <name type="scientific">Ciona intestinalis</name>
    <name type="common">Transparent sea squirt</name>
    <name type="synonym">Ascidia intestinalis</name>
    <dbReference type="NCBI Taxonomy" id="7719"/>
    <lineage>
        <taxon>Eukaryota</taxon>
        <taxon>Metazoa</taxon>
        <taxon>Chordata</taxon>
        <taxon>Tunicata</taxon>
        <taxon>Ascidiacea</taxon>
        <taxon>Phlebobranchia</taxon>
        <taxon>Cionidae</taxon>
        <taxon>Ciona</taxon>
    </lineage>
</organism>
<evidence type="ECO:0000256" key="4">
    <source>
        <dbReference type="ARBA" id="ARBA00023242"/>
    </source>
</evidence>
<name>Q4H3W0_CIOIN</name>
<evidence type="ECO:0000256" key="2">
    <source>
        <dbReference type="ARBA" id="ARBA00023015"/>
    </source>
</evidence>
<dbReference type="PANTHER" id="PTHR19304">
    <property type="entry name" value="CYCLIC-AMP RESPONSE ELEMENT BINDING PROTEIN"/>
    <property type="match status" value="1"/>
</dbReference>
<sequence>MSEVSDSPSKGDSDETQTSQDTFVCNSAGCNQKFASAKELEVHKCKHQMTLKLGPTKASNLSDVLPIDQTPTPTRFLQFGNQMGLFEELNPFDREFKTAQKETLTSKQRRTANVVHQLQAMNNSTKSKTPTTPNTDANMFQQPVHVITLTPSLSSPVGNLPVGGGQFFVPPLLPSPQGLIPALPGYTASSPMSVPVSMLSPSIMPFAPVFPLILTSPCKWLHLIII</sequence>
<reference evidence="8" key="1">
    <citation type="journal article" date="2002" name="Science">
        <title>The draft genome of Ciona intestinalis: insights into chordate and vertebrate origins.</title>
        <authorList>
            <person name="Dehal P."/>
            <person name="Satou Y."/>
            <person name="Campbell R.K."/>
            <person name="Chapman J."/>
            <person name="Degnan B."/>
            <person name="De Tomaso A."/>
            <person name="Davidson B."/>
            <person name="Di Gregorio A."/>
            <person name="Gelpke M."/>
            <person name="Goodstein D.M."/>
            <person name="Harafuji N."/>
            <person name="Hastings K.E."/>
            <person name="Ho I."/>
            <person name="Hotta K."/>
            <person name="Huang W."/>
            <person name="Kawashima T."/>
            <person name="Lemaire P."/>
            <person name="Martinez D."/>
            <person name="Meinertzhagen I.A."/>
            <person name="Necula S."/>
            <person name="Nonaka M."/>
            <person name="Putnam N."/>
            <person name="Rash S."/>
            <person name="Saiga H."/>
            <person name="Satake M."/>
            <person name="Terry A."/>
            <person name="Yamada L."/>
            <person name="Wang H.G."/>
            <person name="Awazu S."/>
            <person name="Azumi K."/>
            <person name="Boore J."/>
            <person name="Branno M."/>
            <person name="Chin-Bow S."/>
            <person name="DeSantis R."/>
            <person name="Doyle S."/>
            <person name="Francino P."/>
            <person name="Keys D.N."/>
            <person name="Haga S."/>
            <person name="Hayashi H."/>
            <person name="Hino K."/>
            <person name="Imai K.S."/>
            <person name="Inaba K."/>
            <person name="Kano S."/>
            <person name="Kobayashi K."/>
            <person name="Kobayashi M."/>
            <person name="Lee B.I."/>
            <person name="Makabe K.W."/>
            <person name="Manohar C."/>
            <person name="Matassi G."/>
            <person name="Medina M."/>
            <person name="Mochizuki Y."/>
            <person name="Mount S."/>
            <person name="Morishita T."/>
            <person name="Miura S."/>
            <person name="Nakayama A."/>
            <person name="Nishizaka S."/>
            <person name="Nomoto H."/>
            <person name="Ohta F."/>
            <person name="Oishi K."/>
            <person name="Rigoutsos I."/>
            <person name="Sano M."/>
            <person name="Sasaki A."/>
            <person name="Sasakura Y."/>
            <person name="Shoguchi E."/>
            <person name="Shin-i T."/>
            <person name="Spagnuolo A."/>
            <person name="Stainier D."/>
            <person name="Suzuki M.M."/>
            <person name="Tassy O."/>
            <person name="Takatori N."/>
            <person name="Tokuoka M."/>
            <person name="Yagi K."/>
            <person name="Yoshizaki F."/>
            <person name="Wada S."/>
            <person name="Zhang C."/>
            <person name="Hyatt P.D."/>
            <person name="Larimer F."/>
            <person name="Detter C."/>
            <person name="Doggett N."/>
            <person name="Glavina T."/>
            <person name="Hawkins T."/>
            <person name="Richardson P."/>
            <person name="Lucas S."/>
            <person name="Kohara Y."/>
            <person name="Levine M."/>
            <person name="Satoh N."/>
            <person name="Rokhsar D.S."/>
        </authorList>
    </citation>
    <scope>NUCLEOTIDE SEQUENCE [LARGE SCALE GENOMIC DNA]</scope>
</reference>
<reference evidence="6" key="4">
    <citation type="submission" date="2005-04" db="EMBL/GenBank/DDBJ databases">
        <title>Expressed genes in Ciona intestinalis.</title>
        <authorList>
            <person name="Satou Y."/>
        </authorList>
    </citation>
    <scope>NUCLEOTIDE SEQUENCE</scope>
</reference>
<proteinExistence type="evidence at transcript level"/>
<dbReference type="EMBL" id="EAAA01002382">
    <property type="status" value="NOT_ANNOTATED_CDS"/>
    <property type="molecule type" value="Genomic_DNA"/>
</dbReference>
<dbReference type="EMBL" id="AB210312">
    <property type="protein sequence ID" value="BAE06317.1"/>
    <property type="molecule type" value="mRNA"/>
</dbReference>
<dbReference type="InterPro" id="IPR013087">
    <property type="entry name" value="Znf_C2H2_type"/>
</dbReference>
<evidence type="ECO:0000313" key="6">
    <source>
        <dbReference type="EMBL" id="BAE06317.1"/>
    </source>
</evidence>
<dbReference type="AlphaFoldDB" id="Q4H3W0"/>
<gene>
    <name evidence="6" type="primary">Ci-ATF2/7</name>
    <name evidence="7" type="synonym">atf2/7</name>
</gene>